<evidence type="ECO:0000313" key="2">
    <source>
        <dbReference type="Proteomes" id="UP000321085"/>
    </source>
</evidence>
<protein>
    <recommendedName>
        <fullName evidence="3">SMODS and SLOG-associating 2TM effector domain-containing protein</fullName>
    </recommendedName>
</protein>
<organism evidence="1 2">
    <name type="scientific">Microvirga aerophila</name>
    <dbReference type="NCBI Taxonomy" id="670291"/>
    <lineage>
        <taxon>Bacteria</taxon>
        <taxon>Pseudomonadati</taxon>
        <taxon>Pseudomonadota</taxon>
        <taxon>Alphaproteobacteria</taxon>
        <taxon>Hyphomicrobiales</taxon>
        <taxon>Methylobacteriaceae</taxon>
        <taxon>Microvirga</taxon>
    </lineage>
</organism>
<reference evidence="1 2" key="1">
    <citation type="submission" date="2019-07" db="EMBL/GenBank/DDBJ databases">
        <title>Whole genome shotgun sequence of Microvirga aerophila NBRC 106136.</title>
        <authorList>
            <person name="Hosoyama A."/>
            <person name="Uohara A."/>
            <person name="Ohji S."/>
            <person name="Ichikawa N."/>
        </authorList>
    </citation>
    <scope>NUCLEOTIDE SEQUENCE [LARGE SCALE GENOMIC DNA]</scope>
    <source>
        <strain evidence="1 2">NBRC 106136</strain>
    </source>
</reference>
<keyword evidence="2" id="KW-1185">Reference proteome</keyword>
<gene>
    <name evidence="1" type="ORF">MAE02_13560</name>
</gene>
<dbReference type="Proteomes" id="UP000321085">
    <property type="component" value="Unassembled WGS sequence"/>
</dbReference>
<name>A0A512BNY8_9HYPH</name>
<dbReference type="EMBL" id="BJYU01000015">
    <property type="protein sequence ID" value="GEO13660.1"/>
    <property type="molecule type" value="Genomic_DNA"/>
</dbReference>
<dbReference type="RefSeq" id="WP_114186135.1">
    <property type="nucleotide sequence ID" value="NZ_BJYU01000015.1"/>
</dbReference>
<dbReference type="AlphaFoldDB" id="A0A512BNY8"/>
<sequence>MPEDKRELLKFYRGEIKFQSDLLSSRLNSLLTSQSFLLIAYASAMSGLVGSWKDPFALLFPPVLAVSA</sequence>
<accession>A0A512BNY8</accession>
<proteinExistence type="predicted"/>
<evidence type="ECO:0000313" key="1">
    <source>
        <dbReference type="EMBL" id="GEO13660.1"/>
    </source>
</evidence>
<comment type="caution">
    <text evidence="1">The sequence shown here is derived from an EMBL/GenBank/DDBJ whole genome shotgun (WGS) entry which is preliminary data.</text>
</comment>
<dbReference type="OrthoDB" id="7026253at2"/>
<evidence type="ECO:0008006" key="3">
    <source>
        <dbReference type="Google" id="ProtNLM"/>
    </source>
</evidence>